<evidence type="ECO:0000313" key="2">
    <source>
        <dbReference type="Proteomes" id="UP001165121"/>
    </source>
</evidence>
<protein>
    <submittedName>
        <fullName evidence="1">Unnamed protein product</fullName>
    </submittedName>
</protein>
<accession>A0A9W7CNC6</accession>
<keyword evidence="2" id="KW-1185">Reference proteome</keyword>
<proteinExistence type="predicted"/>
<reference evidence="1" key="1">
    <citation type="submission" date="2023-04" db="EMBL/GenBank/DDBJ databases">
        <title>Phytophthora fragariaefolia NBRC 109709.</title>
        <authorList>
            <person name="Ichikawa N."/>
            <person name="Sato H."/>
            <person name="Tonouchi N."/>
        </authorList>
    </citation>
    <scope>NUCLEOTIDE SEQUENCE</scope>
    <source>
        <strain evidence="1">NBRC 109709</strain>
    </source>
</reference>
<name>A0A9W7CNC6_9STRA</name>
<evidence type="ECO:0000313" key="1">
    <source>
        <dbReference type="EMBL" id="GMF36647.1"/>
    </source>
</evidence>
<organism evidence="1 2">
    <name type="scientific">Phytophthora fragariaefolia</name>
    <dbReference type="NCBI Taxonomy" id="1490495"/>
    <lineage>
        <taxon>Eukaryota</taxon>
        <taxon>Sar</taxon>
        <taxon>Stramenopiles</taxon>
        <taxon>Oomycota</taxon>
        <taxon>Peronosporomycetes</taxon>
        <taxon>Peronosporales</taxon>
        <taxon>Peronosporaceae</taxon>
        <taxon>Phytophthora</taxon>
    </lineage>
</organism>
<gene>
    <name evidence="1" type="ORF">Pfra01_001004500</name>
</gene>
<dbReference type="Proteomes" id="UP001165121">
    <property type="component" value="Unassembled WGS sequence"/>
</dbReference>
<dbReference type="EMBL" id="BSXT01000954">
    <property type="protein sequence ID" value="GMF36647.1"/>
    <property type="molecule type" value="Genomic_DNA"/>
</dbReference>
<dbReference type="AlphaFoldDB" id="A0A9W7CNC6"/>
<comment type="caution">
    <text evidence="1">The sequence shown here is derived from an EMBL/GenBank/DDBJ whole genome shotgun (WGS) entry which is preliminary data.</text>
</comment>
<sequence length="114" mass="12051">MAKSNSSMSAPSRYSSILYQLLTINIPQVPSHGEPSNPVDVSLPTRADGVNTCGAVWDVNDNGGNSNCRGWGGESGTSVKADDASGGVLGVKGTRVRLGKFWSYTVKCEIDEWS</sequence>